<gene>
    <name evidence="1" type="ORF">BDU57DRAFT_402218</name>
</gene>
<name>A0A6A5QXC7_AMPQU</name>
<dbReference type="AlphaFoldDB" id="A0A6A5QXC7"/>
<feature type="non-terminal residue" evidence="1">
    <location>
        <position position="1"/>
    </location>
</feature>
<feature type="non-terminal residue" evidence="1">
    <location>
        <position position="54"/>
    </location>
</feature>
<evidence type="ECO:0000313" key="1">
    <source>
        <dbReference type="EMBL" id="KAF1919206.1"/>
    </source>
</evidence>
<proteinExistence type="predicted"/>
<evidence type="ECO:0000313" key="2">
    <source>
        <dbReference type="Proteomes" id="UP000800096"/>
    </source>
</evidence>
<keyword evidence="2" id="KW-1185">Reference proteome</keyword>
<reference evidence="1" key="1">
    <citation type="journal article" date="2020" name="Stud. Mycol.">
        <title>101 Dothideomycetes genomes: a test case for predicting lifestyles and emergence of pathogens.</title>
        <authorList>
            <person name="Haridas S."/>
            <person name="Albert R."/>
            <person name="Binder M."/>
            <person name="Bloem J."/>
            <person name="Labutti K."/>
            <person name="Salamov A."/>
            <person name="Andreopoulos B."/>
            <person name="Baker S."/>
            <person name="Barry K."/>
            <person name="Bills G."/>
            <person name="Bluhm B."/>
            <person name="Cannon C."/>
            <person name="Castanera R."/>
            <person name="Culley D."/>
            <person name="Daum C."/>
            <person name="Ezra D."/>
            <person name="Gonzalez J."/>
            <person name="Henrissat B."/>
            <person name="Kuo A."/>
            <person name="Liang C."/>
            <person name="Lipzen A."/>
            <person name="Lutzoni F."/>
            <person name="Magnuson J."/>
            <person name="Mondo S."/>
            <person name="Nolan M."/>
            <person name="Ohm R."/>
            <person name="Pangilinan J."/>
            <person name="Park H.-J."/>
            <person name="Ramirez L."/>
            <person name="Alfaro M."/>
            <person name="Sun H."/>
            <person name="Tritt A."/>
            <person name="Yoshinaga Y."/>
            <person name="Zwiers L.-H."/>
            <person name="Turgeon B."/>
            <person name="Goodwin S."/>
            <person name="Spatafora J."/>
            <person name="Crous P."/>
            <person name="Grigoriev I."/>
        </authorList>
    </citation>
    <scope>NUCLEOTIDE SEQUENCE</scope>
    <source>
        <strain evidence="1">HMLAC05119</strain>
    </source>
</reference>
<dbReference type="Proteomes" id="UP000800096">
    <property type="component" value="Unassembled WGS sequence"/>
</dbReference>
<accession>A0A6A5QXC7</accession>
<sequence>LKKGADFRRRFAVTLTVQAYNTILEWAMKPENGGLSYMPEYGVYIRKSRGDQSA</sequence>
<dbReference type="EMBL" id="ML979133">
    <property type="protein sequence ID" value="KAF1919206.1"/>
    <property type="molecule type" value="Genomic_DNA"/>
</dbReference>
<protein>
    <submittedName>
        <fullName evidence="1">Uncharacterized protein</fullName>
    </submittedName>
</protein>
<organism evidence="1 2">
    <name type="scientific">Ampelomyces quisqualis</name>
    <name type="common">Powdery mildew agent</name>
    <dbReference type="NCBI Taxonomy" id="50730"/>
    <lineage>
        <taxon>Eukaryota</taxon>
        <taxon>Fungi</taxon>
        <taxon>Dikarya</taxon>
        <taxon>Ascomycota</taxon>
        <taxon>Pezizomycotina</taxon>
        <taxon>Dothideomycetes</taxon>
        <taxon>Pleosporomycetidae</taxon>
        <taxon>Pleosporales</taxon>
        <taxon>Pleosporineae</taxon>
        <taxon>Phaeosphaeriaceae</taxon>
        <taxon>Ampelomyces</taxon>
    </lineage>
</organism>